<dbReference type="SMART" id="SM00692">
    <property type="entry name" value="DM3"/>
    <property type="match status" value="1"/>
</dbReference>
<evidence type="ECO:0000256" key="2">
    <source>
        <dbReference type="ARBA" id="ARBA00022771"/>
    </source>
</evidence>
<dbReference type="Gene3D" id="3.30.420.10">
    <property type="entry name" value="Ribonuclease H-like superfamily/Ribonuclease H"/>
    <property type="match status" value="1"/>
</dbReference>
<feature type="domain" description="THAP-type" evidence="7">
    <location>
        <begin position="1"/>
        <end position="93"/>
    </location>
</feature>
<dbReference type="PROSITE" id="PS50950">
    <property type="entry name" value="ZF_THAP"/>
    <property type="match status" value="1"/>
</dbReference>
<keyword evidence="2 5" id="KW-0863">Zinc-finger</keyword>
<protein>
    <recommendedName>
        <fullName evidence="7">THAP-type domain-containing protein</fullName>
    </recommendedName>
</protein>
<accession>A0A0P4WHF2</accession>
<dbReference type="PANTHER" id="PTHR33939">
    <property type="entry name" value="PROTEIN CBG22215"/>
    <property type="match status" value="1"/>
</dbReference>
<dbReference type="EMBL" id="GDRN01060820">
    <property type="protein sequence ID" value="JAI65298.1"/>
    <property type="molecule type" value="Transcribed_RNA"/>
</dbReference>
<dbReference type="Pfam" id="PF05485">
    <property type="entry name" value="THAP"/>
    <property type="match status" value="1"/>
</dbReference>
<name>A0A0P4WHF2_SCYOL</name>
<organism evidence="8">
    <name type="scientific">Scylla olivacea</name>
    <name type="common">Orange mud crab</name>
    <name type="synonym">Cancer olivacea</name>
    <dbReference type="NCBI Taxonomy" id="85551"/>
    <lineage>
        <taxon>Eukaryota</taxon>
        <taxon>Metazoa</taxon>
        <taxon>Ecdysozoa</taxon>
        <taxon>Arthropoda</taxon>
        <taxon>Crustacea</taxon>
        <taxon>Multicrustacea</taxon>
        <taxon>Malacostraca</taxon>
        <taxon>Eumalacostraca</taxon>
        <taxon>Eucarida</taxon>
        <taxon>Decapoda</taxon>
        <taxon>Pleocyemata</taxon>
        <taxon>Brachyura</taxon>
        <taxon>Eubrachyura</taxon>
        <taxon>Portunoidea</taxon>
        <taxon>Portunidae</taxon>
        <taxon>Portuninae</taxon>
        <taxon>Scylla</taxon>
    </lineage>
</organism>
<evidence type="ECO:0000256" key="6">
    <source>
        <dbReference type="SAM" id="MobiDB-lite"/>
    </source>
</evidence>
<dbReference type="InterPro" id="IPR006612">
    <property type="entry name" value="THAP_Znf"/>
</dbReference>
<evidence type="ECO:0000256" key="5">
    <source>
        <dbReference type="PROSITE-ProRule" id="PRU00309"/>
    </source>
</evidence>
<dbReference type="Gene3D" id="6.20.210.20">
    <property type="entry name" value="THAP domain"/>
    <property type="match status" value="1"/>
</dbReference>
<evidence type="ECO:0000259" key="7">
    <source>
        <dbReference type="PROSITE" id="PS50950"/>
    </source>
</evidence>
<reference evidence="8" key="1">
    <citation type="submission" date="2015-09" db="EMBL/GenBank/DDBJ databases">
        <title>Scylla olivacea transcriptome.</title>
        <authorList>
            <person name="Ikhwanuddin M."/>
        </authorList>
    </citation>
    <scope>NUCLEOTIDE SEQUENCE</scope>
</reference>
<dbReference type="AlphaFoldDB" id="A0A0P4WHF2"/>
<feature type="compositionally biased region" description="Polar residues" evidence="6">
    <location>
        <begin position="183"/>
        <end position="202"/>
    </location>
</feature>
<keyword evidence="4 5" id="KW-0238">DNA-binding</keyword>
<dbReference type="InterPro" id="IPR038441">
    <property type="entry name" value="THAP_Znf_sf"/>
</dbReference>
<keyword evidence="1" id="KW-0479">Metal-binding</keyword>
<proteinExistence type="predicted"/>
<dbReference type="GO" id="GO:0003677">
    <property type="term" value="F:DNA binding"/>
    <property type="evidence" value="ECO:0007669"/>
    <property type="project" value="UniProtKB-UniRule"/>
</dbReference>
<sequence length="627" mass="72238">MTRCAIYGCSNNNKCKKQEKFHFYRFPKTKSVARQWIDACCRADNLNPENARVCSRHFKATDYTQSYIIKRELFGKSPLATRSLKADAVPSLFLPKQENDSDKNLFCGKVIMIKEEDVDVQIKEEELEVEHEATFFVEMEGMYSQQEKRSLSPPHHENIQGSKRQWPDVERCLTENEQTMGWCRNSSGQHTNSTESTTFGHSVNNTRNTQQLTTQTKQVVMNVHDFFRSQNQLLSETDLEMKVAAATGISVRSVQRVKRQAKEGRLLSPPLVRTRQSPVLGSIDDFVEGCLRKEILSFYERGEIPTLDALLEMVKEPPVHFQGGRTSLHRIIKSIGFQYTRVTGGRQILIEKKDIVASRCNFLRVLDDNRNSSSPRSEVYIDEIFVCQKEFVGIIGPKLKNKKEMQYIIVHAGGEKGFVSGGLHMFRPQITNRGHYKDAVTPQCFQIWFKDQLLPNIPNNSLIIMDDAHWHSNIVNKAPDTNMKKDCIIQWLQENNIAPDKAVSKLELLHLANSYKEKLYDIDLIAKNCGHEVLRLPPHHDHLNPMVLIWHQVKSEIKKKSQDGQTLQTLDEIIKDAVANITEKDWRMCMHRTREMGEQYKNKDKAVKCMLEKLTLNLDESSTDEED</sequence>
<evidence type="ECO:0000256" key="4">
    <source>
        <dbReference type="ARBA" id="ARBA00023125"/>
    </source>
</evidence>
<feature type="region of interest" description="Disordered" evidence="6">
    <location>
        <begin position="183"/>
        <end position="204"/>
    </location>
</feature>
<evidence type="ECO:0000313" key="8">
    <source>
        <dbReference type="EMBL" id="JAI65298.1"/>
    </source>
</evidence>
<evidence type="ECO:0000256" key="1">
    <source>
        <dbReference type="ARBA" id="ARBA00022723"/>
    </source>
</evidence>
<dbReference type="SMART" id="SM00980">
    <property type="entry name" value="THAP"/>
    <property type="match status" value="1"/>
</dbReference>
<dbReference type="InterPro" id="IPR036397">
    <property type="entry name" value="RNaseH_sf"/>
</dbReference>
<evidence type="ECO:0000256" key="3">
    <source>
        <dbReference type="ARBA" id="ARBA00022833"/>
    </source>
</evidence>
<dbReference type="SUPFAM" id="SSF57716">
    <property type="entry name" value="Glucocorticoid receptor-like (DNA-binding domain)"/>
    <property type="match status" value="1"/>
</dbReference>
<dbReference type="PANTHER" id="PTHR33939:SF1">
    <property type="entry name" value="DUF4371 DOMAIN-CONTAINING PROTEIN"/>
    <property type="match status" value="1"/>
</dbReference>
<keyword evidence="3" id="KW-0862">Zinc</keyword>
<dbReference type="GO" id="GO:0008270">
    <property type="term" value="F:zinc ion binding"/>
    <property type="evidence" value="ECO:0007669"/>
    <property type="project" value="UniProtKB-KW"/>
</dbReference>